<protein>
    <submittedName>
        <fullName evidence="1">Uncharacterized protein</fullName>
    </submittedName>
</protein>
<reference evidence="1" key="2">
    <citation type="journal article" date="2020" name="Nat. Commun.">
        <title>Large-scale genome sequencing of mycorrhizal fungi provides insights into the early evolution of symbiotic traits.</title>
        <authorList>
            <person name="Miyauchi S."/>
            <person name="Kiss E."/>
            <person name="Kuo A."/>
            <person name="Drula E."/>
            <person name="Kohler A."/>
            <person name="Sanchez-Garcia M."/>
            <person name="Morin E."/>
            <person name="Andreopoulos B."/>
            <person name="Barry K.W."/>
            <person name="Bonito G."/>
            <person name="Buee M."/>
            <person name="Carver A."/>
            <person name="Chen C."/>
            <person name="Cichocki N."/>
            <person name="Clum A."/>
            <person name="Culley D."/>
            <person name="Crous P.W."/>
            <person name="Fauchery L."/>
            <person name="Girlanda M."/>
            <person name="Hayes R.D."/>
            <person name="Keri Z."/>
            <person name="LaButti K."/>
            <person name="Lipzen A."/>
            <person name="Lombard V."/>
            <person name="Magnuson J."/>
            <person name="Maillard F."/>
            <person name="Murat C."/>
            <person name="Nolan M."/>
            <person name="Ohm R.A."/>
            <person name="Pangilinan J."/>
            <person name="Pereira M.F."/>
            <person name="Perotto S."/>
            <person name="Peter M."/>
            <person name="Pfister S."/>
            <person name="Riley R."/>
            <person name="Sitrit Y."/>
            <person name="Stielow J.B."/>
            <person name="Szollosi G."/>
            <person name="Zifcakova L."/>
            <person name="Stursova M."/>
            <person name="Spatafora J.W."/>
            <person name="Tedersoo L."/>
            <person name="Vaario L.M."/>
            <person name="Yamada A."/>
            <person name="Yan M."/>
            <person name="Wang P."/>
            <person name="Xu J."/>
            <person name="Bruns T."/>
            <person name="Baldrian P."/>
            <person name="Vilgalys R."/>
            <person name="Dunand C."/>
            <person name="Henrissat B."/>
            <person name="Grigoriev I.V."/>
            <person name="Hibbett D."/>
            <person name="Nagy L.G."/>
            <person name="Martin F.M."/>
        </authorList>
    </citation>
    <scope>NUCLEOTIDE SEQUENCE</scope>
    <source>
        <strain evidence="1">BED1</strain>
    </source>
</reference>
<dbReference type="Proteomes" id="UP001194468">
    <property type="component" value="Unassembled WGS sequence"/>
</dbReference>
<evidence type="ECO:0000313" key="2">
    <source>
        <dbReference type="Proteomes" id="UP001194468"/>
    </source>
</evidence>
<name>A0AAD4BJP8_BOLED</name>
<sequence>MSSELVMARPNQPVIHNELHDLESFFNVLIDISIQYDEPSKLKPDRELQNCFDKLFNTTELSILKSNYIYLVF</sequence>
<evidence type="ECO:0000313" key="1">
    <source>
        <dbReference type="EMBL" id="KAF8432110.1"/>
    </source>
</evidence>
<keyword evidence="2" id="KW-1185">Reference proteome</keyword>
<organism evidence="1 2">
    <name type="scientific">Boletus edulis BED1</name>
    <dbReference type="NCBI Taxonomy" id="1328754"/>
    <lineage>
        <taxon>Eukaryota</taxon>
        <taxon>Fungi</taxon>
        <taxon>Dikarya</taxon>
        <taxon>Basidiomycota</taxon>
        <taxon>Agaricomycotina</taxon>
        <taxon>Agaricomycetes</taxon>
        <taxon>Agaricomycetidae</taxon>
        <taxon>Boletales</taxon>
        <taxon>Boletineae</taxon>
        <taxon>Boletaceae</taxon>
        <taxon>Boletoideae</taxon>
        <taxon>Boletus</taxon>
    </lineage>
</organism>
<comment type="caution">
    <text evidence="1">The sequence shown here is derived from an EMBL/GenBank/DDBJ whole genome shotgun (WGS) entry which is preliminary data.</text>
</comment>
<gene>
    <name evidence="1" type="ORF">L210DRAFT_865024</name>
</gene>
<dbReference type="AlphaFoldDB" id="A0AAD4BJP8"/>
<accession>A0AAD4BJP8</accession>
<dbReference type="EMBL" id="WHUW01000043">
    <property type="protein sequence ID" value="KAF8432110.1"/>
    <property type="molecule type" value="Genomic_DNA"/>
</dbReference>
<proteinExistence type="predicted"/>
<reference evidence="1" key="1">
    <citation type="submission" date="2019-10" db="EMBL/GenBank/DDBJ databases">
        <authorList>
            <consortium name="DOE Joint Genome Institute"/>
            <person name="Kuo A."/>
            <person name="Miyauchi S."/>
            <person name="Kiss E."/>
            <person name="Drula E."/>
            <person name="Kohler A."/>
            <person name="Sanchez-Garcia M."/>
            <person name="Andreopoulos B."/>
            <person name="Barry K.W."/>
            <person name="Bonito G."/>
            <person name="Buee M."/>
            <person name="Carver A."/>
            <person name="Chen C."/>
            <person name="Cichocki N."/>
            <person name="Clum A."/>
            <person name="Culley D."/>
            <person name="Crous P.W."/>
            <person name="Fauchery L."/>
            <person name="Girlanda M."/>
            <person name="Hayes R."/>
            <person name="Keri Z."/>
            <person name="LaButti K."/>
            <person name="Lipzen A."/>
            <person name="Lombard V."/>
            <person name="Magnuson J."/>
            <person name="Maillard F."/>
            <person name="Morin E."/>
            <person name="Murat C."/>
            <person name="Nolan M."/>
            <person name="Ohm R."/>
            <person name="Pangilinan J."/>
            <person name="Pereira M."/>
            <person name="Perotto S."/>
            <person name="Peter M."/>
            <person name="Riley R."/>
            <person name="Sitrit Y."/>
            <person name="Stielow B."/>
            <person name="Szollosi G."/>
            <person name="Zifcakova L."/>
            <person name="Stursova M."/>
            <person name="Spatafora J.W."/>
            <person name="Tedersoo L."/>
            <person name="Vaario L.-M."/>
            <person name="Yamada A."/>
            <person name="Yan M."/>
            <person name="Wang P."/>
            <person name="Xu J."/>
            <person name="Bruns T."/>
            <person name="Baldrian P."/>
            <person name="Vilgalys R."/>
            <person name="Henrissat B."/>
            <person name="Grigoriev I.V."/>
            <person name="Hibbett D."/>
            <person name="Nagy L.G."/>
            <person name="Martin F.M."/>
        </authorList>
    </citation>
    <scope>NUCLEOTIDE SEQUENCE</scope>
    <source>
        <strain evidence="1">BED1</strain>
    </source>
</reference>